<dbReference type="EMBL" id="QGGU01000002">
    <property type="protein sequence ID" value="PWK53790.1"/>
    <property type="molecule type" value="Genomic_DNA"/>
</dbReference>
<evidence type="ECO:0000259" key="11">
    <source>
        <dbReference type="Pfam" id="PF05134"/>
    </source>
</evidence>
<keyword evidence="4" id="KW-1003">Cell membrane</keyword>
<comment type="caution">
    <text evidence="13">The sequence shown here is derived from an EMBL/GenBank/DDBJ whole genome shotgun (WGS) entry which is preliminary data.</text>
</comment>
<evidence type="ECO:0000256" key="10">
    <source>
        <dbReference type="SAM" id="MobiDB-lite"/>
    </source>
</evidence>
<evidence type="ECO:0000259" key="12">
    <source>
        <dbReference type="Pfam" id="PF12693"/>
    </source>
</evidence>
<feature type="domain" description="GspL cytoplasmic actin-ATPase-like" evidence="11">
    <location>
        <begin position="5"/>
        <end position="183"/>
    </location>
</feature>
<reference evidence="13 14" key="1">
    <citation type="submission" date="2018-05" db="EMBL/GenBank/DDBJ databases">
        <title>Genomic Encyclopedia of Type Strains, Phase IV (KMG-IV): sequencing the most valuable type-strain genomes for metagenomic binning, comparative biology and taxonomic classification.</title>
        <authorList>
            <person name="Goeker M."/>
        </authorList>
    </citation>
    <scope>NUCLEOTIDE SEQUENCE [LARGE SCALE GENOMIC DNA]</scope>
    <source>
        <strain evidence="13 14">DSM 25350</strain>
    </source>
</reference>
<comment type="subcellular location">
    <subcellularLocation>
        <location evidence="1">Cell inner membrane</location>
        <topology evidence="1">Single-pass membrane protein</topology>
    </subcellularLocation>
</comment>
<dbReference type="Gene3D" id="3.30.420.380">
    <property type="match status" value="1"/>
</dbReference>
<evidence type="ECO:0000256" key="4">
    <source>
        <dbReference type="ARBA" id="ARBA00022475"/>
    </source>
</evidence>
<dbReference type="SUPFAM" id="SSF53067">
    <property type="entry name" value="Actin-like ATPase domain"/>
    <property type="match status" value="1"/>
</dbReference>
<evidence type="ECO:0000313" key="13">
    <source>
        <dbReference type="EMBL" id="PWK53790.1"/>
    </source>
</evidence>
<dbReference type="NCBIfam" id="TIGR01709">
    <property type="entry name" value="typeII_sec_gspL"/>
    <property type="match status" value="1"/>
</dbReference>
<dbReference type="Gene3D" id="3.30.1360.100">
    <property type="entry name" value="General secretion pathway protein M, EpsM"/>
    <property type="match status" value="1"/>
</dbReference>
<evidence type="ECO:0000313" key="14">
    <source>
        <dbReference type="Proteomes" id="UP000245790"/>
    </source>
</evidence>
<evidence type="ECO:0000256" key="7">
    <source>
        <dbReference type="ARBA" id="ARBA00022927"/>
    </source>
</evidence>
<dbReference type="InterPro" id="IPR043129">
    <property type="entry name" value="ATPase_NBD"/>
</dbReference>
<dbReference type="InterPro" id="IPR024230">
    <property type="entry name" value="GspL_cyto_dom"/>
</dbReference>
<name>A0A316G1W2_9GAMM</name>
<sequence>MKNRLFIQLPDDPQSALLWGEWNSDEQQWNEQGEVLAADLISLADKSAKCETLVIVPSSKVSRKLITTPAKQLKQIQRAVPYMLEDQLASPVDQLHFAYGKRSKSGEVDVLWTTHQQMEQWLEWFEQAEIHIDIMLSENDLLKPATDATEIILNQNFALVNQIDGKRWSCQRDLLPMLWQASTESEDSNATDKKQAGKKDTGKKEIDNKDTANKGDSSSDVKNSLEPTLDGSDEHQSTDDFDMLRIFHVGELESYWQDNQNVIAQPLTEFELLNIFAQNVHKQSINLLQQQYAPKKESNLQWIKYRSLAKVAGFSFLIFLVYQGSQYYVLEQERKVLRQQAEQNFQKVFARRPRGGSILGQAERLLSRGGGEAEQGEFLKLLNATSAKIVSLDKVKPTSITFDGRKSELRVDVLAPDYQTLNNFKSSLTEAGLMVDMSSASSQGDAYSTRLIIRSGS</sequence>
<keyword evidence="5" id="KW-0997">Cell inner membrane</keyword>
<accession>A0A316G1W2</accession>
<dbReference type="AlphaFoldDB" id="A0A316G1W2"/>
<feature type="region of interest" description="Disordered" evidence="10">
    <location>
        <begin position="182"/>
        <end position="237"/>
    </location>
</feature>
<comment type="similarity">
    <text evidence="2">Belongs to the GSP L family.</text>
</comment>
<keyword evidence="14" id="KW-1185">Reference proteome</keyword>
<dbReference type="Proteomes" id="UP000245790">
    <property type="component" value="Unassembled WGS sequence"/>
</dbReference>
<proteinExistence type="inferred from homology"/>
<dbReference type="OrthoDB" id="7011844at2"/>
<keyword evidence="3" id="KW-0813">Transport</keyword>
<dbReference type="PIRSF" id="PIRSF015761">
    <property type="entry name" value="Protein_L"/>
    <property type="match status" value="1"/>
</dbReference>
<organism evidence="13 14">
    <name type="scientific">Pleionea mediterranea</name>
    <dbReference type="NCBI Taxonomy" id="523701"/>
    <lineage>
        <taxon>Bacteria</taxon>
        <taxon>Pseudomonadati</taxon>
        <taxon>Pseudomonadota</taxon>
        <taxon>Gammaproteobacteria</taxon>
        <taxon>Oceanospirillales</taxon>
        <taxon>Pleioneaceae</taxon>
        <taxon>Pleionea</taxon>
    </lineage>
</organism>
<evidence type="ECO:0000256" key="5">
    <source>
        <dbReference type="ARBA" id="ARBA00022519"/>
    </source>
</evidence>
<dbReference type="InterPro" id="IPR007812">
    <property type="entry name" value="T2SS_protein-GspL"/>
</dbReference>
<evidence type="ECO:0000256" key="6">
    <source>
        <dbReference type="ARBA" id="ARBA00022692"/>
    </source>
</evidence>
<dbReference type="CDD" id="cd24017">
    <property type="entry name" value="ASKHA_T2SSL_N"/>
    <property type="match status" value="1"/>
</dbReference>
<evidence type="ECO:0000256" key="2">
    <source>
        <dbReference type="ARBA" id="ARBA00005318"/>
    </source>
</evidence>
<evidence type="ECO:0000256" key="9">
    <source>
        <dbReference type="ARBA" id="ARBA00023136"/>
    </source>
</evidence>
<protein>
    <submittedName>
        <fullName evidence="13">Type II secretion system protein L</fullName>
    </submittedName>
</protein>
<dbReference type="Pfam" id="PF12693">
    <property type="entry name" value="GspL_C"/>
    <property type="match status" value="1"/>
</dbReference>
<dbReference type="GO" id="GO:0009276">
    <property type="term" value="C:Gram-negative-bacterium-type cell wall"/>
    <property type="evidence" value="ECO:0007669"/>
    <property type="project" value="InterPro"/>
</dbReference>
<evidence type="ECO:0000256" key="8">
    <source>
        <dbReference type="ARBA" id="ARBA00022989"/>
    </source>
</evidence>
<keyword evidence="9" id="KW-0472">Membrane</keyword>
<feature type="domain" description="GspL periplasmic" evidence="12">
    <location>
        <begin position="301"/>
        <end position="455"/>
    </location>
</feature>
<evidence type="ECO:0000256" key="3">
    <source>
        <dbReference type="ARBA" id="ARBA00022448"/>
    </source>
</evidence>
<keyword evidence="8" id="KW-1133">Transmembrane helix</keyword>
<dbReference type="InterPro" id="IPR025691">
    <property type="entry name" value="GspL_pp_dom"/>
</dbReference>
<dbReference type="GO" id="GO:0015627">
    <property type="term" value="C:type II protein secretion system complex"/>
    <property type="evidence" value="ECO:0007669"/>
    <property type="project" value="InterPro"/>
</dbReference>
<feature type="compositionally biased region" description="Basic and acidic residues" evidence="10">
    <location>
        <begin position="190"/>
        <end position="219"/>
    </location>
</feature>
<dbReference type="RefSeq" id="WP_109761851.1">
    <property type="nucleotide sequence ID" value="NZ_QGGU01000002.1"/>
</dbReference>
<evidence type="ECO:0000256" key="1">
    <source>
        <dbReference type="ARBA" id="ARBA00004377"/>
    </source>
</evidence>
<dbReference type="GO" id="GO:0015628">
    <property type="term" value="P:protein secretion by the type II secretion system"/>
    <property type="evidence" value="ECO:0007669"/>
    <property type="project" value="InterPro"/>
</dbReference>
<gene>
    <name evidence="13" type="ORF">C8D97_102179</name>
</gene>
<keyword evidence="7" id="KW-0653">Protein transport</keyword>
<dbReference type="Pfam" id="PF05134">
    <property type="entry name" value="T2SSL"/>
    <property type="match status" value="1"/>
</dbReference>
<keyword evidence="6" id="KW-0812">Transmembrane</keyword>
<dbReference type="GO" id="GO:0005886">
    <property type="term" value="C:plasma membrane"/>
    <property type="evidence" value="ECO:0007669"/>
    <property type="project" value="UniProtKB-SubCell"/>
</dbReference>